<gene>
    <name evidence="1" type="ORF">CYNAS_LOCUS1853</name>
</gene>
<organism evidence="1 2">
    <name type="scientific">Cylicocyclus nassatus</name>
    <name type="common">Nematode worm</name>
    <dbReference type="NCBI Taxonomy" id="53992"/>
    <lineage>
        <taxon>Eukaryota</taxon>
        <taxon>Metazoa</taxon>
        <taxon>Ecdysozoa</taxon>
        <taxon>Nematoda</taxon>
        <taxon>Chromadorea</taxon>
        <taxon>Rhabditida</taxon>
        <taxon>Rhabditina</taxon>
        <taxon>Rhabditomorpha</taxon>
        <taxon>Strongyloidea</taxon>
        <taxon>Strongylidae</taxon>
        <taxon>Cylicocyclus</taxon>
    </lineage>
</organism>
<dbReference type="Proteomes" id="UP001176961">
    <property type="component" value="Unassembled WGS sequence"/>
</dbReference>
<reference evidence="1" key="1">
    <citation type="submission" date="2023-07" db="EMBL/GenBank/DDBJ databases">
        <authorList>
            <consortium name="CYATHOMIX"/>
        </authorList>
    </citation>
    <scope>NUCLEOTIDE SEQUENCE</scope>
    <source>
        <strain evidence="1">N/A</strain>
    </source>
</reference>
<dbReference type="EMBL" id="CATQJL010000001">
    <property type="protein sequence ID" value="CAJ0589870.1"/>
    <property type="molecule type" value="Genomic_DNA"/>
</dbReference>
<dbReference type="AlphaFoldDB" id="A0AA36GJX0"/>
<sequence>MPFPQLQGLPMSYSQRYHLLNKVRTCHRSNFDNSVGSLLEITGCFFVRCSSGASRGHRPNGIPHER</sequence>
<evidence type="ECO:0000313" key="1">
    <source>
        <dbReference type="EMBL" id="CAJ0589870.1"/>
    </source>
</evidence>
<proteinExistence type="predicted"/>
<name>A0AA36GJX0_CYLNA</name>
<accession>A0AA36GJX0</accession>
<keyword evidence="2" id="KW-1185">Reference proteome</keyword>
<evidence type="ECO:0000313" key="2">
    <source>
        <dbReference type="Proteomes" id="UP001176961"/>
    </source>
</evidence>
<comment type="caution">
    <text evidence="1">The sequence shown here is derived from an EMBL/GenBank/DDBJ whole genome shotgun (WGS) entry which is preliminary data.</text>
</comment>
<protein>
    <submittedName>
        <fullName evidence="1">Uncharacterized protein</fullName>
    </submittedName>
</protein>